<feature type="chain" id="PRO_5045601949" description="DoxX family protein" evidence="1">
    <location>
        <begin position="24"/>
        <end position="123"/>
    </location>
</feature>
<dbReference type="RefSeq" id="WP_248632806.1">
    <property type="nucleotide sequence ID" value="NZ_JALPTH010000007.1"/>
</dbReference>
<protein>
    <recommendedName>
        <fullName evidence="4">DoxX family protein</fullName>
    </recommendedName>
</protein>
<organism evidence="2 3">
    <name type="scientific">Streptomyces lichenis</name>
    <dbReference type="NCBI Taxonomy" id="2306967"/>
    <lineage>
        <taxon>Bacteria</taxon>
        <taxon>Bacillati</taxon>
        <taxon>Actinomycetota</taxon>
        <taxon>Actinomycetes</taxon>
        <taxon>Kitasatosporales</taxon>
        <taxon>Streptomycetaceae</taxon>
        <taxon>Streptomyces</taxon>
    </lineage>
</organism>
<evidence type="ECO:0008006" key="4">
    <source>
        <dbReference type="Google" id="ProtNLM"/>
    </source>
</evidence>
<gene>
    <name evidence="2" type="ORF">M1O15_09220</name>
</gene>
<evidence type="ECO:0000313" key="3">
    <source>
        <dbReference type="Proteomes" id="UP001522868"/>
    </source>
</evidence>
<dbReference type="EMBL" id="JALPTH010000007">
    <property type="protein sequence ID" value="MCK8677569.1"/>
    <property type="molecule type" value="Genomic_DNA"/>
</dbReference>
<feature type="signal peptide" evidence="1">
    <location>
        <begin position="1"/>
        <end position="23"/>
    </location>
</feature>
<keyword evidence="3" id="KW-1185">Reference proteome</keyword>
<sequence length="123" mass="13227">MKRSSRSPLLLAALLAGAGVAHFTRPKNFDTIVPRVLPGSARTWTRASGAAEFALAAAVAAPRTRRAGARATALFFAGIFPAHLQMAYDWRDRSTAARAVAYGRMPLQLPLILWARKVARDAG</sequence>
<evidence type="ECO:0000256" key="1">
    <source>
        <dbReference type="SAM" id="SignalP"/>
    </source>
</evidence>
<name>A0ABT0I8B9_9ACTN</name>
<reference evidence="2 3" key="1">
    <citation type="submission" date="2022-04" db="EMBL/GenBank/DDBJ databases">
        <title>Streptomyces sp. nov. LCR6-01 isolated from Lichen of Dirinaria sp.</title>
        <authorList>
            <person name="Kanchanasin P."/>
            <person name="Tanasupawat S."/>
            <person name="Phongsopitanun W."/>
        </authorList>
    </citation>
    <scope>NUCLEOTIDE SEQUENCE [LARGE SCALE GENOMIC DNA]</scope>
    <source>
        <strain evidence="2 3">LCR6-01</strain>
    </source>
</reference>
<dbReference type="PANTHER" id="PTHR36974:SF1">
    <property type="entry name" value="DOXX FAMILY MEMBRANE PROTEIN"/>
    <property type="match status" value="1"/>
</dbReference>
<dbReference type="Proteomes" id="UP001522868">
    <property type="component" value="Unassembled WGS sequence"/>
</dbReference>
<dbReference type="PANTHER" id="PTHR36974">
    <property type="entry name" value="MEMBRANE PROTEIN-RELATED"/>
    <property type="match status" value="1"/>
</dbReference>
<keyword evidence="1" id="KW-0732">Signal</keyword>
<evidence type="ECO:0000313" key="2">
    <source>
        <dbReference type="EMBL" id="MCK8677569.1"/>
    </source>
</evidence>
<proteinExistence type="predicted"/>
<accession>A0ABT0I8B9</accession>
<comment type="caution">
    <text evidence="2">The sequence shown here is derived from an EMBL/GenBank/DDBJ whole genome shotgun (WGS) entry which is preliminary data.</text>
</comment>